<keyword evidence="2" id="KW-0812">Transmembrane</keyword>
<dbReference type="Proteomes" id="UP001295423">
    <property type="component" value="Unassembled WGS sequence"/>
</dbReference>
<protein>
    <recommendedName>
        <fullName evidence="6">Transmembrane protein</fullName>
    </recommendedName>
</protein>
<dbReference type="AlphaFoldDB" id="A0AAD2JIC9"/>
<comment type="caution">
    <text evidence="4">The sequence shown here is derived from an EMBL/GenBank/DDBJ whole genome shotgun (WGS) entry which is preliminary data.</text>
</comment>
<gene>
    <name evidence="4" type="ORF">CYCCA115_LOCUS14264</name>
</gene>
<keyword evidence="3" id="KW-0732">Signal</keyword>
<evidence type="ECO:0000313" key="5">
    <source>
        <dbReference type="Proteomes" id="UP001295423"/>
    </source>
</evidence>
<evidence type="ECO:0008006" key="6">
    <source>
        <dbReference type="Google" id="ProtNLM"/>
    </source>
</evidence>
<reference evidence="4" key="1">
    <citation type="submission" date="2023-08" db="EMBL/GenBank/DDBJ databases">
        <authorList>
            <person name="Audoor S."/>
            <person name="Bilcke G."/>
        </authorList>
    </citation>
    <scope>NUCLEOTIDE SEQUENCE</scope>
</reference>
<evidence type="ECO:0000256" key="3">
    <source>
        <dbReference type="SAM" id="SignalP"/>
    </source>
</evidence>
<dbReference type="EMBL" id="CAKOGP040001836">
    <property type="protein sequence ID" value="CAJ1953661.1"/>
    <property type="molecule type" value="Genomic_DNA"/>
</dbReference>
<keyword evidence="2" id="KW-0472">Membrane</keyword>
<evidence type="ECO:0000256" key="1">
    <source>
        <dbReference type="SAM" id="MobiDB-lite"/>
    </source>
</evidence>
<feature type="chain" id="PRO_5042028349" description="Transmembrane protein" evidence="3">
    <location>
        <begin position="24"/>
        <end position="133"/>
    </location>
</feature>
<organism evidence="4 5">
    <name type="scientific">Cylindrotheca closterium</name>
    <dbReference type="NCBI Taxonomy" id="2856"/>
    <lineage>
        <taxon>Eukaryota</taxon>
        <taxon>Sar</taxon>
        <taxon>Stramenopiles</taxon>
        <taxon>Ochrophyta</taxon>
        <taxon>Bacillariophyta</taxon>
        <taxon>Bacillariophyceae</taxon>
        <taxon>Bacillariophycidae</taxon>
        <taxon>Bacillariales</taxon>
        <taxon>Bacillariaceae</taxon>
        <taxon>Cylindrotheca</taxon>
    </lineage>
</organism>
<name>A0AAD2JIC9_9STRA</name>
<keyword evidence="2" id="KW-1133">Transmembrane helix</keyword>
<proteinExistence type="predicted"/>
<keyword evidence="5" id="KW-1185">Reference proteome</keyword>
<evidence type="ECO:0000256" key="2">
    <source>
        <dbReference type="SAM" id="Phobius"/>
    </source>
</evidence>
<sequence length="133" mass="14444">MFRHQKLILILIVAVQLLSFNHAFSMTKSVVIPQKISIHRLFDSATDEPADESTPDKPTTSDSLESKMKSWEASEEEIKAATLGGMVPGRSDAFDIGLYVAFPLMVLSGLAFAFFPLIMGNIDTSSVGPPPTS</sequence>
<feature type="region of interest" description="Disordered" evidence="1">
    <location>
        <begin position="43"/>
        <end position="70"/>
    </location>
</feature>
<evidence type="ECO:0000313" key="4">
    <source>
        <dbReference type="EMBL" id="CAJ1953661.1"/>
    </source>
</evidence>
<feature type="signal peptide" evidence="3">
    <location>
        <begin position="1"/>
        <end position="23"/>
    </location>
</feature>
<accession>A0AAD2JIC9</accession>
<feature type="transmembrane region" description="Helical" evidence="2">
    <location>
        <begin position="96"/>
        <end position="118"/>
    </location>
</feature>